<keyword evidence="3" id="KW-1185">Reference proteome</keyword>
<organism evidence="2 3">
    <name type="scientific">Terrabacter carboxydivorans</name>
    <dbReference type="NCBI Taxonomy" id="619730"/>
    <lineage>
        <taxon>Bacteria</taxon>
        <taxon>Bacillati</taxon>
        <taxon>Actinomycetota</taxon>
        <taxon>Actinomycetes</taxon>
        <taxon>Micrococcales</taxon>
        <taxon>Intrasporangiaceae</taxon>
        <taxon>Terrabacter</taxon>
    </lineage>
</organism>
<sequence>MTLLVTGASGQLGRLVVQALLERGTPAADVVAVARTPESISDLADRGVQVRHADYTDPSSLDAAFAGVDRLLLVSGSEVGQRIAQHANVIDAAKRAGVGFVAYTSITRADTTDLLLAAEHRTTEELLVASGLPHALLRNSWYLENYTAQLPTYLEHGAVLGAAGEGRVSAATRADYAEAAAVVLAGEGGHGHEGAVYELGGDHAFTLGELAESVGRVSGREVVYRDLSVADLTAALVAASLPEGYAGVLADSDRGISEGALFTDSGDLSRLVGHPTTDLETALRDALVRSAA</sequence>
<dbReference type="PANTHER" id="PTHR47129:SF1">
    <property type="entry name" value="NMRA-LIKE DOMAIN-CONTAINING PROTEIN"/>
    <property type="match status" value="1"/>
</dbReference>
<dbReference type="Gene3D" id="3.90.25.10">
    <property type="entry name" value="UDP-galactose 4-epimerase, domain 1"/>
    <property type="match status" value="1"/>
</dbReference>
<dbReference type="SUPFAM" id="SSF51735">
    <property type="entry name" value="NAD(P)-binding Rossmann-fold domains"/>
    <property type="match status" value="1"/>
</dbReference>
<dbReference type="RefSeq" id="WP_344253181.1">
    <property type="nucleotide sequence ID" value="NZ_BAAARE010000003.1"/>
</dbReference>
<dbReference type="EMBL" id="BAAARE010000003">
    <property type="protein sequence ID" value="GAA2473079.1"/>
    <property type="molecule type" value="Genomic_DNA"/>
</dbReference>
<dbReference type="InterPro" id="IPR036291">
    <property type="entry name" value="NAD(P)-bd_dom_sf"/>
</dbReference>
<proteinExistence type="predicted"/>
<dbReference type="Gene3D" id="3.40.50.720">
    <property type="entry name" value="NAD(P)-binding Rossmann-like Domain"/>
    <property type="match status" value="1"/>
</dbReference>
<dbReference type="Proteomes" id="UP001500730">
    <property type="component" value="Unassembled WGS sequence"/>
</dbReference>
<dbReference type="PANTHER" id="PTHR47129">
    <property type="entry name" value="QUINONE OXIDOREDUCTASE 2"/>
    <property type="match status" value="1"/>
</dbReference>
<evidence type="ECO:0000259" key="1">
    <source>
        <dbReference type="Pfam" id="PF13460"/>
    </source>
</evidence>
<comment type="caution">
    <text evidence="2">The sequence shown here is derived from an EMBL/GenBank/DDBJ whole genome shotgun (WGS) entry which is preliminary data.</text>
</comment>
<reference evidence="2 3" key="1">
    <citation type="journal article" date="2019" name="Int. J. Syst. Evol. Microbiol.">
        <title>The Global Catalogue of Microorganisms (GCM) 10K type strain sequencing project: providing services to taxonomists for standard genome sequencing and annotation.</title>
        <authorList>
            <consortium name="The Broad Institute Genomics Platform"/>
            <consortium name="The Broad Institute Genome Sequencing Center for Infectious Disease"/>
            <person name="Wu L."/>
            <person name="Ma J."/>
        </authorList>
    </citation>
    <scope>NUCLEOTIDE SEQUENCE [LARGE SCALE GENOMIC DNA]</scope>
    <source>
        <strain evidence="2 3">JCM 16259</strain>
    </source>
</reference>
<name>A0ABN3KVY1_9MICO</name>
<dbReference type="CDD" id="cd05269">
    <property type="entry name" value="TMR_SDR_a"/>
    <property type="match status" value="1"/>
</dbReference>
<feature type="domain" description="NAD(P)-binding" evidence="1">
    <location>
        <begin position="7"/>
        <end position="181"/>
    </location>
</feature>
<dbReference type="Pfam" id="PF13460">
    <property type="entry name" value="NAD_binding_10"/>
    <property type="match status" value="1"/>
</dbReference>
<evidence type="ECO:0000313" key="2">
    <source>
        <dbReference type="EMBL" id="GAA2473079.1"/>
    </source>
</evidence>
<gene>
    <name evidence="2" type="ORF">GCM10009858_08000</name>
</gene>
<evidence type="ECO:0000313" key="3">
    <source>
        <dbReference type="Proteomes" id="UP001500730"/>
    </source>
</evidence>
<dbReference type="InterPro" id="IPR052718">
    <property type="entry name" value="NmrA-type_oxidoreductase"/>
</dbReference>
<dbReference type="InterPro" id="IPR016040">
    <property type="entry name" value="NAD(P)-bd_dom"/>
</dbReference>
<accession>A0ABN3KVY1</accession>
<protein>
    <submittedName>
        <fullName evidence="2">SDR family oxidoreductase</fullName>
    </submittedName>
</protein>